<evidence type="ECO:0000259" key="4">
    <source>
        <dbReference type="PROSITE" id="PS50932"/>
    </source>
</evidence>
<dbReference type="Pfam" id="PF00356">
    <property type="entry name" value="LacI"/>
    <property type="match status" value="1"/>
</dbReference>
<feature type="domain" description="HTH lacI-type" evidence="4">
    <location>
        <begin position="2"/>
        <end position="56"/>
    </location>
</feature>
<accession>A0AA37WG73</accession>
<dbReference type="RefSeq" id="WP_284216135.1">
    <property type="nucleotide sequence ID" value="NZ_BSOT01000005.1"/>
</dbReference>
<reference evidence="5" key="2">
    <citation type="submission" date="2023-01" db="EMBL/GenBank/DDBJ databases">
        <title>Draft genome sequence of Agaribacter marinus strain NBRC 110023.</title>
        <authorList>
            <person name="Sun Q."/>
            <person name="Mori K."/>
        </authorList>
    </citation>
    <scope>NUCLEOTIDE SEQUENCE</scope>
    <source>
        <strain evidence="5">NBRC 110023</strain>
    </source>
</reference>
<dbReference type="Gene3D" id="1.10.260.40">
    <property type="entry name" value="lambda repressor-like DNA-binding domains"/>
    <property type="match status" value="1"/>
</dbReference>
<dbReference type="InterPro" id="IPR000843">
    <property type="entry name" value="HTH_LacI"/>
</dbReference>
<dbReference type="Gene3D" id="3.40.50.2300">
    <property type="match status" value="2"/>
</dbReference>
<dbReference type="PANTHER" id="PTHR30146">
    <property type="entry name" value="LACI-RELATED TRANSCRIPTIONAL REPRESSOR"/>
    <property type="match status" value="1"/>
</dbReference>
<dbReference type="SUPFAM" id="SSF47413">
    <property type="entry name" value="lambda repressor-like DNA-binding domains"/>
    <property type="match status" value="1"/>
</dbReference>
<dbReference type="SMART" id="SM00354">
    <property type="entry name" value="HTH_LACI"/>
    <property type="match status" value="1"/>
</dbReference>
<sequence length="352" mass="38302">MATIKDVARLAGVSTATVSRVVHGLDLVSDKARIKVQKAIAELNYRPNTNARALKSRKAELIGMVTPNLSAPFFGALASGIEEAARKHNYKVMMRNSLYETETEIEAIESLREHGCQNIILHSDFSDDETLTRLAEEFSGLVIVNRFIPAIANRCVWLDNQTGGRMMAEYLLRSGHTDIAFISSTYKNRDPVDRLKGSQQVLMENGLNVPDSRVILTDPDIQGAKSATKALIDSGAKVSAIVAYNDMMAVGVMNALQEAGIQVPEEVSVMGFDDLFICLACHPHLTTMKYPVAEMGAYATSLTIELTNKPDTVPSRTHLFMPELVARESVLDLGEGIAKNKGDDSSASSIAS</sequence>
<keyword evidence="1" id="KW-0805">Transcription regulation</keyword>
<dbReference type="CDD" id="cd06270">
    <property type="entry name" value="PBP1_GalS-like"/>
    <property type="match status" value="1"/>
</dbReference>
<evidence type="ECO:0000313" key="6">
    <source>
        <dbReference type="Proteomes" id="UP001156601"/>
    </source>
</evidence>
<dbReference type="GO" id="GO:0003700">
    <property type="term" value="F:DNA-binding transcription factor activity"/>
    <property type="evidence" value="ECO:0007669"/>
    <property type="project" value="TreeGrafter"/>
</dbReference>
<evidence type="ECO:0000313" key="5">
    <source>
        <dbReference type="EMBL" id="GLR69826.1"/>
    </source>
</evidence>
<proteinExistence type="predicted"/>
<keyword evidence="6" id="KW-1185">Reference proteome</keyword>
<dbReference type="Proteomes" id="UP001156601">
    <property type="component" value="Unassembled WGS sequence"/>
</dbReference>
<evidence type="ECO:0000256" key="2">
    <source>
        <dbReference type="ARBA" id="ARBA00023125"/>
    </source>
</evidence>
<dbReference type="EMBL" id="BSOT01000005">
    <property type="protein sequence ID" value="GLR69826.1"/>
    <property type="molecule type" value="Genomic_DNA"/>
</dbReference>
<protein>
    <submittedName>
        <fullName evidence="5">Transcriptional regulator</fullName>
    </submittedName>
</protein>
<dbReference type="PROSITE" id="PS50932">
    <property type="entry name" value="HTH_LACI_2"/>
    <property type="match status" value="1"/>
</dbReference>
<organism evidence="5 6">
    <name type="scientific">Agaribacter marinus</name>
    <dbReference type="NCBI Taxonomy" id="1431249"/>
    <lineage>
        <taxon>Bacteria</taxon>
        <taxon>Pseudomonadati</taxon>
        <taxon>Pseudomonadota</taxon>
        <taxon>Gammaproteobacteria</taxon>
        <taxon>Alteromonadales</taxon>
        <taxon>Alteromonadaceae</taxon>
        <taxon>Agaribacter</taxon>
    </lineage>
</organism>
<dbReference type="GO" id="GO:0000976">
    <property type="term" value="F:transcription cis-regulatory region binding"/>
    <property type="evidence" value="ECO:0007669"/>
    <property type="project" value="TreeGrafter"/>
</dbReference>
<dbReference type="AlphaFoldDB" id="A0AA37WG73"/>
<dbReference type="PANTHER" id="PTHR30146:SF107">
    <property type="entry name" value="TRANSCRIPTIONAL REGULATOR"/>
    <property type="match status" value="1"/>
</dbReference>
<comment type="caution">
    <text evidence="5">The sequence shown here is derived from an EMBL/GenBank/DDBJ whole genome shotgun (WGS) entry which is preliminary data.</text>
</comment>
<evidence type="ECO:0000256" key="3">
    <source>
        <dbReference type="ARBA" id="ARBA00023163"/>
    </source>
</evidence>
<dbReference type="PRINTS" id="PR00036">
    <property type="entry name" value="HTHLACI"/>
</dbReference>
<dbReference type="SUPFAM" id="SSF53822">
    <property type="entry name" value="Periplasmic binding protein-like I"/>
    <property type="match status" value="1"/>
</dbReference>
<dbReference type="Pfam" id="PF00532">
    <property type="entry name" value="Peripla_BP_1"/>
    <property type="match status" value="1"/>
</dbReference>
<reference evidence="5" key="1">
    <citation type="journal article" date="2014" name="Int. J. Syst. Evol. Microbiol.">
        <title>Complete genome sequence of Corynebacterium casei LMG S-19264T (=DSM 44701T), isolated from a smear-ripened cheese.</title>
        <authorList>
            <consortium name="US DOE Joint Genome Institute (JGI-PGF)"/>
            <person name="Walter F."/>
            <person name="Albersmeier A."/>
            <person name="Kalinowski J."/>
            <person name="Ruckert C."/>
        </authorList>
    </citation>
    <scope>NUCLEOTIDE SEQUENCE</scope>
    <source>
        <strain evidence="5">NBRC 110023</strain>
    </source>
</reference>
<gene>
    <name evidence="5" type="primary">galR</name>
    <name evidence="5" type="ORF">GCM10007852_07340</name>
</gene>
<dbReference type="InterPro" id="IPR028082">
    <property type="entry name" value="Peripla_BP_I"/>
</dbReference>
<dbReference type="CDD" id="cd01392">
    <property type="entry name" value="HTH_LacI"/>
    <property type="match status" value="1"/>
</dbReference>
<dbReference type="PROSITE" id="PS00356">
    <property type="entry name" value="HTH_LACI_1"/>
    <property type="match status" value="1"/>
</dbReference>
<dbReference type="InterPro" id="IPR001761">
    <property type="entry name" value="Peripla_BP/Lac1_sug-bd_dom"/>
</dbReference>
<dbReference type="InterPro" id="IPR010982">
    <property type="entry name" value="Lambda_DNA-bd_dom_sf"/>
</dbReference>
<evidence type="ECO:0000256" key="1">
    <source>
        <dbReference type="ARBA" id="ARBA00023015"/>
    </source>
</evidence>
<name>A0AA37WG73_9ALTE</name>
<keyword evidence="2" id="KW-0238">DNA-binding</keyword>
<keyword evidence="3" id="KW-0804">Transcription</keyword>